<comment type="caution">
    <text evidence="1">The sequence shown here is derived from an EMBL/GenBank/DDBJ whole genome shotgun (WGS) entry which is preliminary data.</text>
</comment>
<dbReference type="EMBL" id="BART01020030">
    <property type="protein sequence ID" value="GAG99224.1"/>
    <property type="molecule type" value="Genomic_DNA"/>
</dbReference>
<reference evidence="1" key="1">
    <citation type="journal article" date="2014" name="Front. Microbiol.">
        <title>High frequency of phylogenetically diverse reductive dehalogenase-homologous genes in deep subseafloor sedimentary metagenomes.</title>
        <authorList>
            <person name="Kawai M."/>
            <person name="Futagami T."/>
            <person name="Toyoda A."/>
            <person name="Takaki Y."/>
            <person name="Nishi S."/>
            <person name="Hori S."/>
            <person name="Arai W."/>
            <person name="Tsubouchi T."/>
            <person name="Morono Y."/>
            <person name="Uchiyama I."/>
            <person name="Ito T."/>
            <person name="Fujiyama A."/>
            <person name="Inagaki F."/>
            <person name="Takami H."/>
        </authorList>
    </citation>
    <scope>NUCLEOTIDE SEQUENCE</scope>
    <source>
        <strain evidence="1">Expedition CK06-06</strain>
    </source>
</reference>
<proteinExistence type="predicted"/>
<name>X1BTY4_9ZZZZ</name>
<accession>X1BTY4</accession>
<evidence type="ECO:0000313" key="1">
    <source>
        <dbReference type="EMBL" id="GAG99224.1"/>
    </source>
</evidence>
<sequence>QLISAYTSTGGVFTHGEFSAQLALTDKVLIVHPSVARILDIYADTHELQTDWANGGRLDNLLDAITAAGPTNTQMETARDAIITEVNANETKIDVIDTNVDDIEADTSDMQPKLGTPAADISADIAAIKAIVDTITGRVTAAVATATALATVDGNVDTLLTRITAAVALASSLSTHDTALTAAKAVIDAIKTIVDTPANFMADLTTLETRLPAALS</sequence>
<feature type="non-terminal residue" evidence="1">
    <location>
        <position position="1"/>
    </location>
</feature>
<gene>
    <name evidence="1" type="ORF">S01H4_37308</name>
</gene>
<organism evidence="1">
    <name type="scientific">marine sediment metagenome</name>
    <dbReference type="NCBI Taxonomy" id="412755"/>
    <lineage>
        <taxon>unclassified sequences</taxon>
        <taxon>metagenomes</taxon>
        <taxon>ecological metagenomes</taxon>
    </lineage>
</organism>
<protein>
    <submittedName>
        <fullName evidence="1">Uncharacterized protein</fullName>
    </submittedName>
</protein>
<dbReference type="AlphaFoldDB" id="X1BTY4"/>